<keyword evidence="4" id="KW-1185">Reference proteome</keyword>
<dbReference type="InterPro" id="IPR001387">
    <property type="entry name" value="Cro/C1-type_HTH"/>
</dbReference>
<dbReference type="Pfam" id="PF13560">
    <property type="entry name" value="HTH_31"/>
    <property type="match status" value="1"/>
</dbReference>
<reference evidence="4" key="1">
    <citation type="journal article" date="2019" name="Int. J. Syst. Evol. Microbiol.">
        <title>The Global Catalogue of Microorganisms (GCM) 10K type strain sequencing project: providing services to taxonomists for standard genome sequencing and annotation.</title>
        <authorList>
            <consortium name="The Broad Institute Genomics Platform"/>
            <consortium name="The Broad Institute Genome Sequencing Center for Infectious Disease"/>
            <person name="Wu L."/>
            <person name="Ma J."/>
        </authorList>
    </citation>
    <scope>NUCLEOTIDE SEQUENCE [LARGE SCALE GENOMIC DNA]</scope>
    <source>
        <strain evidence="4">CGMCC 4.7289</strain>
    </source>
</reference>
<feature type="region of interest" description="Disordered" evidence="1">
    <location>
        <begin position="136"/>
        <end position="165"/>
    </location>
</feature>
<dbReference type="RefSeq" id="WP_253752780.1">
    <property type="nucleotide sequence ID" value="NZ_JAMZDZ010000001.1"/>
</dbReference>
<evidence type="ECO:0000256" key="1">
    <source>
        <dbReference type="SAM" id="MobiDB-lite"/>
    </source>
</evidence>
<evidence type="ECO:0000313" key="3">
    <source>
        <dbReference type="EMBL" id="MFC4132694.1"/>
    </source>
</evidence>
<feature type="compositionally biased region" description="Low complexity" evidence="1">
    <location>
        <begin position="148"/>
        <end position="157"/>
    </location>
</feature>
<dbReference type="SUPFAM" id="SSF47413">
    <property type="entry name" value="lambda repressor-like DNA-binding domains"/>
    <property type="match status" value="1"/>
</dbReference>
<proteinExistence type="predicted"/>
<feature type="domain" description="HTH cro/C1-type" evidence="2">
    <location>
        <begin position="30"/>
        <end position="71"/>
    </location>
</feature>
<accession>A0ABV8LPL3</accession>
<gene>
    <name evidence="3" type="ORF">ACFOZ4_18965</name>
</gene>
<comment type="caution">
    <text evidence="3">The sequence shown here is derived from an EMBL/GenBank/DDBJ whole genome shotgun (WGS) entry which is preliminary data.</text>
</comment>
<dbReference type="CDD" id="cd00093">
    <property type="entry name" value="HTH_XRE"/>
    <property type="match status" value="1"/>
</dbReference>
<sequence length="165" mass="18024">MSRRRREPQSPFGWYLRRLMDSNGFLSDGDLEAASGVSASLISRYQAGEITPTPDNLRKLAPVLGVRLGELMVESGLATREELGMVAPPSPKPRVDPVLADAQRHLADPRLPGDVKDYLRATVKGAIAYWRQQLDLNSVPPEPPAPEPARIAVAVRPKPSGVGRR</sequence>
<dbReference type="InterPro" id="IPR010982">
    <property type="entry name" value="Lambda_DNA-bd_dom_sf"/>
</dbReference>
<dbReference type="SMART" id="SM00530">
    <property type="entry name" value="HTH_XRE"/>
    <property type="match status" value="1"/>
</dbReference>
<dbReference type="Proteomes" id="UP001595816">
    <property type="component" value="Unassembled WGS sequence"/>
</dbReference>
<evidence type="ECO:0000259" key="2">
    <source>
        <dbReference type="PROSITE" id="PS50943"/>
    </source>
</evidence>
<dbReference type="Gene3D" id="1.10.260.40">
    <property type="entry name" value="lambda repressor-like DNA-binding domains"/>
    <property type="match status" value="1"/>
</dbReference>
<dbReference type="PROSITE" id="PS50943">
    <property type="entry name" value="HTH_CROC1"/>
    <property type="match status" value="1"/>
</dbReference>
<protein>
    <submittedName>
        <fullName evidence="3">Helix-turn-helix domain-containing protein</fullName>
    </submittedName>
</protein>
<name>A0ABV8LPL3_9ACTN</name>
<evidence type="ECO:0000313" key="4">
    <source>
        <dbReference type="Proteomes" id="UP001595816"/>
    </source>
</evidence>
<dbReference type="EMBL" id="JBHSAY010000009">
    <property type="protein sequence ID" value="MFC4132694.1"/>
    <property type="molecule type" value="Genomic_DNA"/>
</dbReference>
<organism evidence="3 4">
    <name type="scientific">Hamadaea flava</name>
    <dbReference type="NCBI Taxonomy" id="1742688"/>
    <lineage>
        <taxon>Bacteria</taxon>
        <taxon>Bacillati</taxon>
        <taxon>Actinomycetota</taxon>
        <taxon>Actinomycetes</taxon>
        <taxon>Micromonosporales</taxon>
        <taxon>Micromonosporaceae</taxon>
        <taxon>Hamadaea</taxon>
    </lineage>
</organism>